<feature type="domain" description="YdhG-like" evidence="1">
    <location>
        <begin position="16"/>
        <end position="113"/>
    </location>
</feature>
<organism evidence="2 3">
    <name type="scientific">Aquirufa salirivi</name>
    <dbReference type="NCBI Taxonomy" id="3104729"/>
    <lineage>
        <taxon>Bacteria</taxon>
        <taxon>Pseudomonadati</taxon>
        <taxon>Bacteroidota</taxon>
        <taxon>Cytophagia</taxon>
        <taxon>Cytophagales</taxon>
        <taxon>Flectobacillaceae</taxon>
        <taxon>Aquirufa</taxon>
    </lineage>
</organism>
<dbReference type="Gene3D" id="3.90.1150.200">
    <property type="match status" value="1"/>
</dbReference>
<dbReference type="PIRSF" id="PIRSF021308">
    <property type="entry name" value="UCP021308"/>
    <property type="match status" value="1"/>
</dbReference>
<dbReference type="Pfam" id="PF13376">
    <property type="entry name" value="OmdA"/>
    <property type="match status" value="1"/>
</dbReference>
<evidence type="ECO:0000313" key="3">
    <source>
        <dbReference type="Proteomes" id="UP001623558"/>
    </source>
</evidence>
<evidence type="ECO:0000313" key="2">
    <source>
        <dbReference type="EMBL" id="MFL0162325.1"/>
    </source>
</evidence>
<keyword evidence="3" id="KW-1185">Reference proteome</keyword>
<protein>
    <submittedName>
        <fullName evidence="2">YdeI/OmpD-associated family protein</fullName>
    </submittedName>
</protein>
<dbReference type="InterPro" id="IPR042216">
    <property type="entry name" value="MitoNEET_CISD"/>
</dbReference>
<gene>
    <name evidence="2" type="ORF">U0R11_07980</name>
</gene>
<evidence type="ECO:0000259" key="1">
    <source>
        <dbReference type="Pfam" id="PF08818"/>
    </source>
</evidence>
<name>A0ABW8RX88_9BACT</name>
<dbReference type="Proteomes" id="UP001623558">
    <property type="component" value="Unassembled WGS sequence"/>
</dbReference>
<proteinExistence type="predicted"/>
<dbReference type="InterPro" id="IPR016786">
    <property type="entry name" value="YdeI_bac"/>
</dbReference>
<comment type="caution">
    <text evidence="2">The sequence shown here is derived from an EMBL/GenBank/DDBJ whole genome shotgun (WGS) entry which is preliminary data.</text>
</comment>
<dbReference type="SUPFAM" id="SSF159888">
    <property type="entry name" value="YdhG-like"/>
    <property type="match status" value="1"/>
</dbReference>
<dbReference type="EMBL" id="JBEWZH010000005">
    <property type="protein sequence ID" value="MFL0162325.1"/>
    <property type="molecule type" value="Genomic_DNA"/>
</dbReference>
<accession>A0ABW8RX88</accession>
<sequence length="213" mass="24429">MMNPKVDAFLVKLEKWQAELSLLRSLLLEMGLEEDLKWSSPCYSYEKSNLVILQGFKEYFAIMFFKGVLLKDTGKIFSKPGENTQSSRHIRFTHLDDILSKETLIKAYIQEAIEVEKSGAKVTLKKIEEYAVPEEFQNALEEDEALKTAFARLTPGRQRMYLMHFAEAKQEATRISRIEKNKSRILMGKGLSDCICGLSQKMPTCDGSHKHAR</sequence>
<dbReference type="InterPro" id="IPR014922">
    <property type="entry name" value="YdhG-like"/>
</dbReference>
<dbReference type="Gene3D" id="3.40.5.90">
    <property type="entry name" value="CDGSH iron-sulfur domain, mitoNEET-type"/>
    <property type="match status" value="1"/>
</dbReference>
<reference evidence="2 3" key="1">
    <citation type="submission" date="2024-07" db="EMBL/GenBank/DDBJ databases">
        <authorList>
            <person name="Pitt A."/>
            <person name="Hahn M.W."/>
        </authorList>
    </citation>
    <scope>NUCLEOTIDE SEQUENCE [LARGE SCALE GENOMIC DNA]</scope>
    <source>
        <strain evidence="2 3">1-SAACH-A3</strain>
    </source>
</reference>
<dbReference type="Pfam" id="PF08818">
    <property type="entry name" value="DUF1801"/>
    <property type="match status" value="1"/>
</dbReference>